<proteinExistence type="predicted"/>
<dbReference type="Proteomes" id="UP001549321">
    <property type="component" value="Unassembled WGS sequence"/>
</dbReference>
<dbReference type="PROSITE" id="PS51257">
    <property type="entry name" value="PROKAR_LIPOPROTEIN"/>
    <property type="match status" value="1"/>
</dbReference>
<feature type="signal peptide" evidence="1">
    <location>
        <begin position="1"/>
        <end position="21"/>
    </location>
</feature>
<evidence type="ECO:0000256" key="1">
    <source>
        <dbReference type="SAM" id="SignalP"/>
    </source>
</evidence>
<keyword evidence="1" id="KW-0732">Signal</keyword>
<protein>
    <submittedName>
        <fullName evidence="2">Na+-translocating ferredoxin:NAD+ oxidoreductase RNF subunit RnfB</fullName>
    </submittedName>
</protein>
<comment type="caution">
    <text evidence="2">The sequence shown here is derived from an EMBL/GenBank/DDBJ whole genome shotgun (WGS) entry which is preliminary data.</text>
</comment>
<keyword evidence="3" id="KW-1185">Reference proteome</keyword>
<evidence type="ECO:0000313" key="3">
    <source>
        <dbReference type="Proteomes" id="UP001549321"/>
    </source>
</evidence>
<name>A0ABV2QU37_9HYPH</name>
<evidence type="ECO:0000313" key="2">
    <source>
        <dbReference type="EMBL" id="MET4632529.1"/>
    </source>
</evidence>
<gene>
    <name evidence="2" type="ORF">ABIE08_000442</name>
</gene>
<organism evidence="2 3">
    <name type="scientific">Kaistia defluvii</name>
    <dbReference type="NCBI Taxonomy" id="410841"/>
    <lineage>
        <taxon>Bacteria</taxon>
        <taxon>Pseudomonadati</taxon>
        <taxon>Pseudomonadota</taxon>
        <taxon>Alphaproteobacteria</taxon>
        <taxon>Hyphomicrobiales</taxon>
        <taxon>Kaistiaceae</taxon>
        <taxon>Kaistia</taxon>
    </lineage>
</organism>
<accession>A0ABV2QU37</accession>
<dbReference type="EMBL" id="JBEPSM010000001">
    <property type="protein sequence ID" value="MET4632529.1"/>
    <property type="molecule type" value="Genomic_DNA"/>
</dbReference>
<sequence length="55" mass="5390">MRTLLAVLAISAGLASLSGCTSNPNAPAIKAMDDPVNACGPGGSSNVNDCSSGRR</sequence>
<reference evidence="2 3" key="1">
    <citation type="submission" date="2024-06" db="EMBL/GenBank/DDBJ databases">
        <title>Sorghum-associated microbial communities from plants grown in Nebraska, USA.</title>
        <authorList>
            <person name="Schachtman D."/>
        </authorList>
    </citation>
    <scope>NUCLEOTIDE SEQUENCE [LARGE SCALE GENOMIC DNA]</scope>
    <source>
        <strain evidence="2 3">3207</strain>
    </source>
</reference>
<feature type="chain" id="PRO_5046318300" evidence="1">
    <location>
        <begin position="22"/>
        <end position="55"/>
    </location>
</feature>
<dbReference type="RefSeq" id="WP_354548408.1">
    <property type="nucleotide sequence ID" value="NZ_JBEPSM010000001.1"/>
</dbReference>